<evidence type="ECO:0000256" key="5">
    <source>
        <dbReference type="ARBA" id="ARBA00022490"/>
    </source>
</evidence>
<dbReference type="PROSITE" id="PS00665">
    <property type="entry name" value="DHDPS_1"/>
    <property type="match status" value="1"/>
</dbReference>
<evidence type="ECO:0000256" key="8">
    <source>
        <dbReference type="ARBA" id="ARBA00023154"/>
    </source>
</evidence>
<keyword evidence="9 12" id="KW-0456">Lyase</keyword>
<dbReference type="EC" id="4.3.3.7" evidence="4 12"/>
<evidence type="ECO:0000256" key="7">
    <source>
        <dbReference type="ARBA" id="ARBA00022915"/>
    </source>
</evidence>
<dbReference type="HAMAP" id="MF_00418">
    <property type="entry name" value="DapA"/>
    <property type="match status" value="1"/>
</dbReference>
<keyword evidence="5 12" id="KW-0963">Cytoplasm</keyword>
<dbReference type="InterPro" id="IPR002220">
    <property type="entry name" value="DapA-like"/>
</dbReference>
<dbReference type="GO" id="GO:0009089">
    <property type="term" value="P:lysine biosynthetic process via diaminopimelate"/>
    <property type="evidence" value="ECO:0007669"/>
    <property type="project" value="UniProtKB-UniRule"/>
</dbReference>
<dbReference type="SMART" id="SM01130">
    <property type="entry name" value="DHDPS"/>
    <property type="match status" value="1"/>
</dbReference>
<evidence type="ECO:0000256" key="3">
    <source>
        <dbReference type="ARBA" id="ARBA00007592"/>
    </source>
</evidence>
<dbReference type="SUPFAM" id="SSF51569">
    <property type="entry name" value="Aldolase"/>
    <property type="match status" value="1"/>
</dbReference>
<dbReference type="InterPro" id="IPR020624">
    <property type="entry name" value="Schiff_base-form_aldolases_CS"/>
</dbReference>
<feature type="binding site" evidence="12 15">
    <location>
        <position position="59"/>
    </location>
    <ligand>
        <name>pyruvate</name>
        <dbReference type="ChEBI" id="CHEBI:15361"/>
    </ligand>
</feature>
<evidence type="ECO:0000256" key="10">
    <source>
        <dbReference type="ARBA" id="ARBA00023270"/>
    </source>
</evidence>
<evidence type="ECO:0000313" key="16">
    <source>
        <dbReference type="EMBL" id="WDD99534.1"/>
    </source>
</evidence>
<dbReference type="PANTHER" id="PTHR12128:SF66">
    <property type="entry name" value="4-HYDROXY-2-OXOGLUTARATE ALDOLASE, MITOCHONDRIAL"/>
    <property type="match status" value="1"/>
</dbReference>
<dbReference type="Gene3D" id="3.20.20.70">
    <property type="entry name" value="Aldolase class I"/>
    <property type="match status" value="1"/>
</dbReference>
<dbReference type="Proteomes" id="UP000032568">
    <property type="component" value="Chromosome"/>
</dbReference>
<comment type="pathway">
    <text evidence="2 12">Amino-acid biosynthesis; L-lysine biosynthesis via DAP pathway; (S)-tetrahydrodipicolinate from L-aspartate: step 3/4.</text>
</comment>
<keyword evidence="10 12" id="KW-0704">Schiff base</keyword>
<dbReference type="KEGG" id="tact:SG35_002320"/>
<dbReference type="InterPro" id="IPR020625">
    <property type="entry name" value="Schiff_base-form_aldolases_AS"/>
</dbReference>
<evidence type="ECO:0000256" key="2">
    <source>
        <dbReference type="ARBA" id="ARBA00005120"/>
    </source>
</evidence>
<evidence type="ECO:0000256" key="15">
    <source>
        <dbReference type="PIRSR" id="PIRSR001365-2"/>
    </source>
</evidence>
<dbReference type="PIRSF" id="PIRSF001365">
    <property type="entry name" value="DHDPS"/>
    <property type="match status" value="1"/>
</dbReference>
<evidence type="ECO:0000256" key="11">
    <source>
        <dbReference type="ARBA" id="ARBA00047836"/>
    </source>
</evidence>
<name>A0AAF0C489_9GAMM</name>
<keyword evidence="7 12" id="KW-0220">Diaminopimelate biosynthesis</keyword>
<dbReference type="InterPro" id="IPR005263">
    <property type="entry name" value="DapA"/>
</dbReference>
<evidence type="ECO:0000256" key="4">
    <source>
        <dbReference type="ARBA" id="ARBA00012086"/>
    </source>
</evidence>
<evidence type="ECO:0000256" key="13">
    <source>
        <dbReference type="PIRNR" id="PIRNR001365"/>
    </source>
</evidence>
<feature type="site" description="Part of a proton relay during catalysis" evidence="12">
    <location>
        <position position="120"/>
    </location>
</feature>
<dbReference type="PANTHER" id="PTHR12128">
    <property type="entry name" value="DIHYDRODIPICOLINATE SYNTHASE"/>
    <property type="match status" value="1"/>
</dbReference>
<evidence type="ECO:0000256" key="1">
    <source>
        <dbReference type="ARBA" id="ARBA00003294"/>
    </source>
</evidence>
<dbReference type="GO" id="GO:0005829">
    <property type="term" value="C:cytosol"/>
    <property type="evidence" value="ECO:0007669"/>
    <property type="project" value="TreeGrafter"/>
</dbReference>
<comment type="subcellular location">
    <subcellularLocation>
        <location evidence="12">Cytoplasm</location>
    </subcellularLocation>
</comment>
<dbReference type="Pfam" id="PF00701">
    <property type="entry name" value="DHDPS"/>
    <property type="match status" value="1"/>
</dbReference>
<protein>
    <recommendedName>
        <fullName evidence="4 12">4-hydroxy-tetrahydrodipicolinate synthase</fullName>
        <shortName evidence="12">HTPA synthase</shortName>
        <ecNumber evidence="4 12">4.3.3.7</ecNumber>
    </recommendedName>
</protein>
<proteinExistence type="inferred from homology"/>
<dbReference type="GO" id="GO:0008840">
    <property type="term" value="F:4-hydroxy-tetrahydrodipicolinate synthase activity"/>
    <property type="evidence" value="ECO:0007669"/>
    <property type="project" value="UniProtKB-UniRule"/>
</dbReference>
<reference evidence="16 17" key="1">
    <citation type="journal article" date="2015" name="Genome Announc.">
        <title>Draft Genome Sequences of Marine Isolates of Thalassomonas viridans and Thalassomonas actiniarum.</title>
        <authorList>
            <person name="Olonade I."/>
            <person name="van Zyl L.J."/>
            <person name="Trindade M."/>
        </authorList>
    </citation>
    <scope>NUCLEOTIDE SEQUENCE [LARGE SCALE GENOMIC DNA]</scope>
    <source>
        <strain evidence="16 17">A5K-106</strain>
    </source>
</reference>
<accession>A0AAF0C489</accession>
<dbReference type="PRINTS" id="PR00146">
    <property type="entry name" value="DHPICSNTHASE"/>
</dbReference>
<evidence type="ECO:0000256" key="6">
    <source>
        <dbReference type="ARBA" id="ARBA00022605"/>
    </source>
</evidence>
<reference evidence="16 17" key="2">
    <citation type="journal article" date="2022" name="Mar. Drugs">
        <title>Bioassay-Guided Fractionation Leads to the Detection of Cholic Acid Generated by the Rare Thalassomonas sp.</title>
        <authorList>
            <person name="Pheiffer F."/>
            <person name="Schneider Y.K."/>
            <person name="Hansen E.H."/>
            <person name="Andersen J.H."/>
            <person name="Isaksson J."/>
            <person name="Busche T."/>
            <person name="R C."/>
            <person name="Kalinowski J."/>
            <person name="Zyl L.V."/>
            <person name="Trindade M."/>
        </authorList>
    </citation>
    <scope>NUCLEOTIDE SEQUENCE [LARGE SCALE GENOMIC DNA]</scope>
    <source>
        <strain evidence="16 17">A5K-106</strain>
    </source>
</reference>
<keyword evidence="8 12" id="KW-0457">Lysine biosynthesis</keyword>
<gene>
    <name evidence="12" type="primary">dapA</name>
    <name evidence="16" type="ORF">SG35_002320</name>
</gene>
<keyword evidence="17" id="KW-1185">Reference proteome</keyword>
<comment type="catalytic activity">
    <reaction evidence="11 12">
        <text>L-aspartate 4-semialdehyde + pyruvate = (2S,4S)-4-hydroxy-2,3,4,5-tetrahydrodipicolinate + H2O + H(+)</text>
        <dbReference type="Rhea" id="RHEA:34171"/>
        <dbReference type="ChEBI" id="CHEBI:15361"/>
        <dbReference type="ChEBI" id="CHEBI:15377"/>
        <dbReference type="ChEBI" id="CHEBI:15378"/>
        <dbReference type="ChEBI" id="CHEBI:67139"/>
        <dbReference type="ChEBI" id="CHEBI:537519"/>
        <dbReference type="EC" id="4.3.3.7"/>
    </reaction>
</comment>
<comment type="caution">
    <text evidence="12">Was originally thought to be a dihydrodipicolinate synthase (DHDPS), catalyzing the condensation of (S)-aspartate-beta-semialdehyde [(S)-ASA] and pyruvate to dihydrodipicolinate (DHDP). However, it was shown in E.coli that the product of the enzymatic reaction is not dihydrodipicolinate but in fact (4S)-4-hydroxy-2,3,4,5-tetrahydro-(2S)-dipicolinic acid (HTPA), and that the consecutive dehydration reaction leading to DHDP is not spontaneous but catalyzed by DapB.</text>
</comment>
<comment type="similarity">
    <text evidence="3 12 13">Belongs to the DapA family.</text>
</comment>
<dbReference type="InterPro" id="IPR013785">
    <property type="entry name" value="Aldolase_TIM"/>
</dbReference>
<comment type="function">
    <text evidence="1 12">Catalyzes the condensation of (S)-aspartate-beta-semialdehyde [(S)-ASA] and pyruvate to 4-hydroxy-tetrahydrodipicolinate (HTPA).</text>
</comment>
<sequence length="312" mass="34338">MSSRAMNQIQESNLSLNCPLWTALVTPFHANGEIDFTSLEAIARDQADAGNGILLLGSTGEGLALSFEEQLSIVEYICRLSLAVPLMVAVGGHDLPSQLKWLQTCNRLPVQAYLLGSPLYAKPGPQGQYLWFRALLDQAKYPCMLYNVPSRSGIDLDVETLAKLQHHDNCWALKEASGELEQFLRYRQACPELALYSGEDAMMPYLASAGAQGLVSVCANAWPEATRAYVELSLTAQNQGLFPLWQNAIAPLFAVANPIPVKQLMFEQQVLSSPTLRPPLTHTELSDSQALVHQDQLISQWQAQRQGQACLN</sequence>
<dbReference type="EMBL" id="CP059735">
    <property type="protein sequence ID" value="WDD99534.1"/>
    <property type="molecule type" value="Genomic_DNA"/>
</dbReference>
<evidence type="ECO:0000256" key="12">
    <source>
        <dbReference type="HAMAP-Rule" id="MF_00418"/>
    </source>
</evidence>
<comment type="subunit">
    <text evidence="12">Homotetramer; dimer of dimers.</text>
</comment>
<evidence type="ECO:0000256" key="9">
    <source>
        <dbReference type="ARBA" id="ARBA00023239"/>
    </source>
</evidence>
<evidence type="ECO:0000256" key="14">
    <source>
        <dbReference type="PIRSR" id="PIRSR001365-1"/>
    </source>
</evidence>
<feature type="active site" description="Schiff-base intermediate with substrate" evidence="12 14">
    <location>
        <position position="174"/>
    </location>
</feature>
<keyword evidence="6 12" id="KW-0028">Amino-acid biosynthesis</keyword>
<organism evidence="16 17">
    <name type="scientific">Thalassomonas actiniarum</name>
    <dbReference type="NCBI Taxonomy" id="485447"/>
    <lineage>
        <taxon>Bacteria</taxon>
        <taxon>Pseudomonadati</taxon>
        <taxon>Pseudomonadota</taxon>
        <taxon>Gammaproteobacteria</taxon>
        <taxon>Alteromonadales</taxon>
        <taxon>Colwelliaceae</taxon>
        <taxon>Thalassomonas</taxon>
    </lineage>
</organism>
<dbReference type="GO" id="GO:0019877">
    <property type="term" value="P:diaminopimelate biosynthetic process"/>
    <property type="evidence" value="ECO:0007669"/>
    <property type="project" value="UniProtKB-UniRule"/>
</dbReference>
<feature type="binding site" evidence="12 15">
    <location>
        <position position="215"/>
    </location>
    <ligand>
        <name>pyruvate</name>
        <dbReference type="ChEBI" id="CHEBI:15361"/>
    </ligand>
</feature>
<feature type="site" description="Part of a proton relay during catalysis" evidence="12">
    <location>
        <position position="58"/>
    </location>
</feature>
<dbReference type="AlphaFoldDB" id="A0AAF0C489"/>
<dbReference type="PROSITE" id="PS00666">
    <property type="entry name" value="DHDPS_2"/>
    <property type="match status" value="1"/>
</dbReference>
<evidence type="ECO:0000313" key="17">
    <source>
        <dbReference type="Proteomes" id="UP000032568"/>
    </source>
</evidence>
<feature type="active site" description="Proton donor/acceptor" evidence="12 14">
    <location>
        <position position="146"/>
    </location>
</feature>
<dbReference type="NCBIfam" id="TIGR00674">
    <property type="entry name" value="dapA"/>
    <property type="match status" value="1"/>
</dbReference>